<feature type="transmembrane region" description="Helical" evidence="1">
    <location>
        <begin position="51"/>
        <end position="73"/>
    </location>
</feature>
<dbReference type="PANTHER" id="PTHR39165:SF1">
    <property type="entry name" value="DUF456 DOMAIN-CONTAINING PROTEIN"/>
    <property type="match status" value="1"/>
</dbReference>
<feature type="transmembrane region" description="Helical" evidence="1">
    <location>
        <begin position="94"/>
        <end position="118"/>
    </location>
</feature>
<gene>
    <name evidence="2" type="ORF">IAC23_03555</name>
</gene>
<reference evidence="2" key="2">
    <citation type="journal article" date="2021" name="PeerJ">
        <title>Extensive microbial diversity within the chicken gut microbiome revealed by metagenomics and culture.</title>
        <authorList>
            <person name="Gilroy R."/>
            <person name="Ravi A."/>
            <person name="Getino M."/>
            <person name="Pursley I."/>
            <person name="Horton D.L."/>
            <person name="Alikhan N.F."/>
            <person name="Baker D."/>
            <person name="Gharbi K."/>
            <person name="Hall N."/>
            <person name="Watson M."/>
            <person name="Adriaenssens E.M."/>
            <person name="Foster-Nyarko E."/>
            <person name="Jarju S."/>
            <person name="Secka A."/>
            <person name="Antonio M."/>
            <person name="Oren A."/>
            <person name="Chaudhuri R.R."/>
            <person name="La Ragione R."/>
            <person name="Hildebrand F."/>
            <person name="Pallen M.J."/>
        </authorList>
    </citation>
    <scope>NUCLEOTIDE SEQUENCE</scope>
    <source>
        <strain evidence="2">D5-748</strain>
    </source>
</reference>
<evidence type="ECO:0000313" key="3">
    <source>
        <dbReference type="Proteomes" id="UP000823619"/>
    </source>
</evidence>
<dbReference type="PANTHER" id="PTHR39165">
    <property type="entry name" value="IG HYPOTHETICAL 17883"/>
    <property type="match status" value="1"/>
</dbReference>
<organism evidence="2 3">
    <name type="scientific">Candidatus Cryptobacteroides merdavium</name>
    <dbReference type="NCBI Taxonomy" id="2840769"/>
    <lineage>
        <taxon>Bacteria</taxon>
        <taxon>Pseudomonadati</taxon>
        <taxon>Bacteroidota</taxon>
        <taxon>Bacteroidia</taxon>
        <taxon>Bacteroidales</taxon>
        <taxon>Candidatus Cryptobacteroides</taxon>
    </lineage>
</organism>
<evidence type="ECO:0000256" key="1">
    <source>
        <dbReference type="SAM" id="Phobius"/>
    </source>
</evidence>
<proteinExistence type="predicted"/>
<dbReference type="Pfam" id="PF04306">
    <property type="entry name" value="DUF456"/>
    <property type="match status" value="1"/>
</dbReference>
<keyword evidence="1" id="KW-1133">Transmembrane helix</keyword>
<comment type="caution">
    <text evidence="2">The sequence shown here is derived from an EMBL/GenBank/DDBJ whole genome shotgun (WGS) entry which is preliminary data.</text>
</comment>
<reference evidence="2" key="1">
    <citation type="submission" date="2020-10" db="EMBL/GenBank/DDBJ databases">
        <authorList>
            <person name="Gilroy R."/>
        </authorList>
    </citation>
    <scope>NUCLEOTIDE SEQUENCE</scope>
    <source>
        <strain evidence="2">D5-748</strain>
    </source>
</reference>
<sequence>METVIAIIAVLAGLIGIIGSVLPALPGPPLAWVGMLLLYFWGGTNGDGEPMSLTILLVMLGVTIAVSIIDYIVPMYLTKATGGSKYASRGALAGLILGSFIAPPIGMILGSFLGAFLMELYYARKSSGDAFKSAAGSFLGFILGTGLKIIACCVMMYYIVVYI</sequence>
<protein>
    <submittedName>
        <fullName evidence="2">DUF456 domain-containing protein</fullName>
    </submittedName>
</protein>
<dbReference type="AlphaFoldDB" id="A0A9D9EDC0"/>
<dbReference type="EMBL" id="JADIMO010000039">
    <property type="protein sequence ID" value="MBO8444758.1"/>
    <property type="molecule type" value="Genomic_DNA"/>
</dbReference>
<keyword evidence="1" id="KW-0812">Transmembrane</keyword>
<dbReference type="Proteomes" id="UP000823619">
    <property type="component" value="Unassembled WGS sequence"/>
</dbReference>
<dbReference type="InterPro" id="IPR007403">
    <property type="entry name" value="DUF456"/>
</dbReference>
<name>A0A9D9EDC0_9BACT</name>
<evidence type="ECO:0000313" key="2">
    <source>
        <dbReference type="EMBL" id="MBO8444758.1"/>
    </source>
</evidence>
<accession>A0A9D9EDC0</accession>
<keyword evidence="1" id="KW-0472">Membrane</keyword>
<feature type="transmembrane region" description="Helical" evidence="1">
    <location>
        <begin position="138"/>
        <end position="160"/>
    </location>
</feature>